<reference evidence="3 4" key="1">
    <citation type="submission" date="2018-11" db="EMBL/GenBank/DDBJ databases">
        <title>Draft genome sequence of Gordonia sp. RS15-1S isolated from rice stems.</title>
        <authorList>
            <person name="Muangham S."/>
        </authorList>
    </citation>
    <scope>NUCLEOTIDE SEQUENCE [LARGE SCALE GENOMIC DNA]</scope>
    <source>
        <strain evidence="3 4">RS15-1S</strain>
    </source>
</reference>
<feature type="transmembrane region" description="Helical" evidence="2">
    <location>
        <begin position="123"/>
        <end position="143"/>
    </location>
</feature>
<evidence type="ECO:0000313" key="3">
    <source>
        <dbReference type="EMBL" id="RPA57186.1"/>
    </source>
</evidence>
<dbReference type="PANTHER" id="PTHR40761:SF1">
    <property type="entry name" value="CONSERVED INTEGRAL MEMBRANE ALANINE VALINE AND LEUCINE RICH PROTEIN-RELATED"/>
    <property type="match status" value="1"/>
</dbReference>
<dbReference type="AlphaFoldDB" id="A0A3N4G9E2"/>
<evidence type="ECO:0000313" key="4">
    <source>
        <dbReference type="Proteomes" id="UP000267536"/>
    </source>
</evidence>
<keyword evidence="2" id="KW-0472">Membrane</keyword>
<feature type="compositionally biased region" description="Acidic residues" evidence="1">
    <location>
        <begin position="288"/>
        <end position="304"/>
    </location>
</feature>
<feature type="transmembrane region" description="Helical" evidence="2">
    <location>
        <begin position="184"/>
        <end position="203"/>
    </location>
</feature>
<feature type="transmembrane region" description="Helical" evidence="2">
    <location>
        <begin position="94"/>
        <end position="111"/>
    </location>
</feature>
<dbReference type="NCBIfam" id="NF038012">
    <property type="entry name" value="DMT_1"/>
    <property type="match status" value="1"/>
</dbReference>
<keyword evidence="4" id="KW-1185">Reference proteome</keyword>
<feature type="transmembrane region" description="Helical" evidence="2">
    <location>
        <begin position="242"/>
        <end position="262"/>
    </location>
</feature>
<evidence type="ECO:0000256" key="1">
    <source>
        <dbReference type="SAM" id="MobiDB-lite"/>
    </source>
</evidence>
<name>A0A3N4G9E2_9ACTN</name>
<keyword evidence="2" id="KW-0812">Transmembrane</keyword>
<feature type="transmembrane region" description="Helical" evidence="2">
    <location>
        <begin position="155"/>
        <end position="178"/>
    </location>
</feature>
<accession>A0A3N4G9E2</accession>
<feature type="region of interest" description="Disordered" evidence="1">
    <location>
        <begin position="275"/>
        <end position="355"/>
    </location>
</feature>
<keyword evidence="2" id="KW-1133">Transmembrane helix</keyword>
<feature type="compositionally biased region" description="Polar residues" evidence="1">
    <location>
        <begin position="342"/>
        <end position="355"/>
    </location>
</feature>
<feature type="transmembrane region" description="Helical" evidence="2">
    <location>
        <begin position="37"/>
        <end position="57"/>
    </location>
</feature>
<evidence type="ECO:0000256" key="2">
    <source>
        <dbReference type="SAM" id="Phobius"/>
    </source>
</evidence>
<evidence type="ECO:0008006" key="5">
    <source>
        <dbReference type="Google" id="ProtNLM"/>
    </source>
</evidence>
<dbReference type="Proteomes" id="UP000267536">
    <property type="component" value="Unassembled WGS sequence"/>
</dbReference>
<comment type="caution">
    <text evidence="3">The sequence shown here is derived from an EMBL/GenBank/DDBJ whole genome shotgun (WGS) entry which is preliminary data.</text>
</comment>
<protein>
    <recommendedName>
        <fullName evidence="5">DMT family transporter</fullName>
    </recommendedName>
</protein>
<dbReference type="EMBL" id="RKMH01000018">
    <property type="protein sequence ID" value="RPA57186.1"/>
    <property type="molecule type" value="Genomic_DNA"/>
</dbReference>
<feature type="transmembrane region" description="Helical" evidence="2">
    <location>
        <begin position="63"/>
        <end position="82"/>
    </location>
</feature>
<dbReference type="PANTHER" id="PTHR40761">
    <property type="entry name" value="CONSERVED INTEGRAL MEMBRANE ALANINE VALINE AND LEUCINE RICH PROTEIN-RELATED"/>
    <property type="match status" value="1"/>
</dbReference>
<gene>
    <name evidence="3" type="ORF">EF294_19300</name>
</gene>
<proteinExistence type="predicted"/>
<feature type="transmembrane region" description="Helical" evidence="2">
    <location>
        <begin position="215"/>
        <end position="236"/>
    </location>
</feature>
<organism evidence="3 4">
    <name type="scientific">Gordonia oryzae</name>
    <dbReference type="NCBI Taxonomy" id="2487349"/>
    <lineage>
        <taxon>Bacteria</taxon>
        <taxon>Bacillati</taxon>
        <taxon>Actinomycetota</taxon>
        <taxon>Actinomycetes</taxon>
        <taxon>Mycobacteriales</taxon>
        <taxon>Gordoniaceae</taxon>
        <taxon>Gordonia</taxon>
    </lineage>
</organism>
<dbReference type="OrthoDB" id="4382070at2"/>
<sequence length="355" mass="37303">MDVHSWVPAILAVLAALLIAAGTVLRQRASRASGAITRGWWAGAFIAIVGFTLQAVALGLGSILLVQPLVVLAVLFALPLEAWADRRHPAKPEWAWGAVLVVCVATFLLISRPEPSMRRPHDLVVWATVAAVAAVIVACVVCAERSTPHYRALFYGLAAGTLFGVSALLIKTIVYQLLHHPMHMFVHPELYLFVVVATGAILAQQKGFGAGDLQTSFPAMNVMEPAVAMALGVVLLGENLKVSTTTALFLGVVLAVMIRSVIELAKESAVRCGTLPGQPAPTAPGDPISEDPVTEDAVTEDAGAEDARVEPVGDAPAPQSRPEHGALAGSDQIRRLPDRSPGSDSAPTSRPSRSA</sequence>
<feature type="transmembrane region" description="Helical" evidence="2">
    <location>
        <begin position="6"/>
        <end position="25"/>
    </location>
</feature>